<keyword evidence="2" id="KW-0597">Phosphoprotein</keyword>
<dbReference type="Gene3D" id="3.40.50.720">
    <property type="entry name" value="NAD(P)-binding Rossmann-like Domain"/>
    <property type="match status" value="1"/>
</dbReference>
<dbReference type="Proteomes" id="UP000248333">
    <property type="component" value="Unassembled WGS sequence"/>
</dbReference>
<proteinExistence type="predicted"/>
<dbReference type="SMART" id="SM00822">
    <property type="entry name" value="PKS_KR"/>
    <property type="match status" value="1"/>
</dbReference>
<feature type="region of interest" description="N-terminal hotdog fold" evidence="4">
    <location>
        <begin position="157"/>
        <end position="279"/>
    </location>
</feature>
<dbReference type="PANTHER" id="PTHR43775:SF51">
    <property type="entry name" value="INACTIVE PHENOLPHTHIOCEROL SYNTHESIS POLYKETIDE SYNTHASE TYPE I PKS1-RELATED"/>
    <property type="match status" value="1"/>
</dbReference>
<evidence type="ECO:0000256" key="4">
    <source>
        <dbReference type="PROSITE-ProRule" id="PRU01363"/>
    </source>
</evidence>
<dbReference type="Pfam" id="PF22953">
    <property type="entry name" value="SpnB_Rossmann"/>
    <property type="match status" value="1"/>
</dbReference>
<dbReference type="SMART" id="SM00823">
    <property type="entry name" value="PKS_PP"/>
    <property type="match status" value="1"/>
</dbReference>
<dbReference type="PANTHER" id="PTHR43775">
    <property type="entry name" value="FATTY ACID SYNTHASE"/>
    <property type="match status" value="1"/>
</dbReference>
<dbReference type="EMBL" id="PYBV01000078">
    <property type="protein sequence ID" value="PYC62822.1"/>
    <property type="molecule type" value="Genomic_DNA"/>
</dbReference>
<dbReference type="InterPro" id="IPR049552">
    <property type="entry name" value="PKS_DH_N"/>
</dbReference>
<keyword evidence="1" id="KW-0596">Phosphopantetheine</keyword>
<dbReference type="Pfam" id="PF00550">
    <property type="entry name" value="PP-binding"/>
    <property type="match status" value="1"/>
</dbReference>
<dbReference type="AlphaFoldDB" id="A0A318NA16"/>
<dbReference type="GO" id="GO:0031177">
    <property type="term" value="F:phosphopantetheine binding"/>
    <property type="evidence" value="ECO:0007669"/>
    <property type="project" value="InterPro"/>
</dbReference>
<dbReference type="CDD" id="cd08956">
    <property type="entry name" value="KR_3_FAS_SDR_x"/>
    <property type="match status" value="1"/>
</dbReference>
<sequence>MDPMLDALREVAATVTVHPARIPLVSTVTGETGLPDDPGYWVAQVRRPVRFLDAVRRLTAEGVTRFVEVGPDAVLTGLAAAVAGPSAVYAPVSRRAEDEPRTLLTALARLYVSGRPVDWAALYAPFAVRPVALPTYRFQRSRYWVDNVPSAAGDAAHPLLGATTRLAGTDTLVLTGRLGTGTHPWLAGHVVHGSTVFPGAGFVELAVRAGDEAGCARLDELTFETPLVFDGEAGVTVQAEVEAPDATGRRRFTVHSRPDGTGTWRQHVSGILSPGAAGPVPAGSASDGSGQWPPAGATPIDLTGWYPARAADGLAYSQVFQGMTAAWHRGDEVFAEVRLPEPERDAAAGYALHPAVLDAAWQAVAHTAAAAGGPVLPFAVTGVEVYATGATDVRVRLAPAGNGMLGVELTDPAGNPVARVGALAVRPATPPAVAAAGPADALHRLDWTPIATPAGVPATGWQVAGPDPDGLAAALGVPLTTGLSEAAVVVLPCGGGTGPDAVREQTHRALARLHEWLAGDRTGSTLVVVTRGAVAAGGAVGDLAGAAVWGLVRSAQAEHPGRIVLADVDATAVSATALPGLLGTGEPQLAVRNGVAHVPRLARVPLPPAGPPAFGDGTVLLTGATGGLGRRVARHLVARHGVRDLLLVSRRGPAADGGLVAELTGLGARVELVACDLADRGAVEALLAGRALTGVVHAAGVLSDGVVGSLTPQRLDLVLRPKVDAAWHLHELTAGHPLSAFVLFSSASGVLGAPGQANYGAANAYLDALAEHRRGAGLPGVSLAWGLWHTGDGMGAGLDDTGLRRLAGQGVRPLAESEGLALLDAATARPEPLLLPLHLDPAAIAGELPPLMLGLARSLPVRRESAAASAATTGGGGLRDRLAGLDRAAAEELVLDLVRAEAAKLLGHPGPEHVEPERAFSELGFDSLAAVGFRNRLVLLTGRQLSATLIFDYPNALALARELTGALVPETATAAGGPSPDDEIRAVLGTLTPDRLREAGLLDTLLALAGAGTAPPVEPGGTAATAIDDMDTDLLISRVWESVSTSDDAIREK</sequence>
<dbReference type="InterPro" id="IPR057326">
    <property type="entry name" value="KR_dom"/>
</dbReference>
<dbReference type="InterPro" id="IPR042104">
    <property type="entry name" value="PKS_dehydratase_sf"/>
</dbReference>
<evidence type="ECO:0000259" key="5">
    <source>
        <dbReference type="PROSITE" id="PS50075"/>
    </source>
</evidence>
<accession>A0A318NA16</accession>
<dbReference type="SMART" id="SM00826">
    <property type="entry name" value="PKS_DH"/>
    <property type="match status" value="1"/>
</dbReference>
<dbReference type="OrthoDB" id="9778690at2"/>
<dbReference type="SUPFAM" id="SSF51735">
    <property type="entry name" value="NAD(P)-binding Rossmann-fold domains"/>
    <property type="match status" value="2"/>
</dbReference>
<dbReference type="PROSITE" id="PS52019">
    <property type="entry name" value="PKS_MFAS_DH"/>
    <property type="match status" value="1"/>
</dbReference>
<dbReference type="GO" id="GO:0004312">
    <property type="term" value="F:fatty acid synthase activity"/>
    <property type="evidence" value="ECO:0007669"/>
    <property type="project" value="TreeGrafter"/>
</dbReference>
<dbReference type="RefSeq" id="WP_110568749.1">
    <property type="nucleotide sequence ID" value="NZ_PYBV01000078.1"/>
</dbReference>
<evidence type="ECO:0000259" key="6">
    <source>
        <dbReference type="PROSITE" id="PS52019"/>
    </source>
</evidence>
<reference evidence="7 8" key="1">
    <citation type="submission" date="2018-03" db="EMBL/GenBank/DDBJ databases">
        <title>Bioinformatic expansion and discovery of thiopeptide antibiotics.</title>
        <authorList>
            <person name="Schwalen C.J."/>
            <person name="Hudson G.A."/>
            <person name="Mitchell D.A."/>
        </authorList>
    </citation>
    <scope>NUCLEOTIDE SEQUENCE [LARGE SCALE GENOMIC DNA]</scope>
    <source>
        <strain evidence="7 8">NRRL 8041</strain>
    </source>
</reference>
<keyword evidence="3" id="KW-0808">Transferase</keyword>
<organism evidence="7 8">
    <name type="scientific">Micromonospora arborensis</name>
    <dbReference type="NCBI Taxonomy" id="2116518"/>
    <lineage>
        <taxon>Bacteria</taxon>
        <taxon>Bacillati</taxon>
        <taxon>Actinomycetota</taxon>
        <taxon>Actinomycetes</taxon>
        <taxon>Micromonosporales</taxon>
        <taxon>Micromonosporaceae</taxon>
        <taxon>Micromonospora</taxon>
    </lineage>
</organism>
<dbReference type="InterPro" id="IPR049900">
    <property type="entry name" value="PKS_mFAS_DH"/>
</dbReference>
<dbReference type="Pfam" id="PF21089">
    <property type="entry name" value="PKS_DH_N"/>
    <property type="match status" value="1"/>
</dbReference>
<dbReference type="Gene3D" id="3.40.366.10">
    <property type="entry name" value="Malonyl-Coenzyme A Acyl Carrier Protein, domain 2"/>
    <property type="match status" value="1"/>
</dbReference>
<name>A0A318NA16_9ACTN</name>
<feature type="domain" description="Carrier" evidence="5">
    <location>
        <begin position="892"/>
        <end position="967"/>
    </location>
</feature>
<evidence type="ECO:0000313" key="7">
    <source>
        <dbReference type="EMBL" id="PYC62822.1"/>
    </source>
</evidence>
<dbReference type="Gene3D" id="3.10.129.110">
    <property type="entry name" value="Polyketide synthase dehydratase"/>
    <property type="match status" value="1"/>
</dbReference>
<feature type="active site" description="Proton donor; for dehydratase activity" evidence="4">
    <location>
        <position position="358"/>
    </location>
</feature>
<dbReference type="InterPro" id="IPR013968">
    <property type="entry name" value="PKS_KR"/>
</dbReference>
<dbReference type="InterPro" id="IPR020807">
    <property type="entry name" value="PKS_DH"/>
</dbReference>
<gene>
    <name evidence="7" type="ORF">C7C45_32680</name>
</gene>
<dbReference type="Pfam" id="PF08659">
    <property type="entry name" value="KR"/>
    <property type="match status" value="1"/>
</dbReference>
<dbReference type="PROSITE" id="PS50075">
    <property type="entry name" value="CARRIER"/>
    <property type="match status" value="1"/>
</dbReference>
<dbReference type="SMART" id="SM00827">
    <property type="entry name" value="PKS_AT"/>
    <property type="match status" value="1"/>
</dbReference>
<keyword evidence="8" id="KW-1185">Reference proteome</keyword>
<protein>
    <submittedName>
        <fullName evidence="7">Uncharacterized protein</fullName>
    </submittedName>
</protein>
<dbReference type="InterPro" id="IPR036291">
    <property type="entry name" value="NAD(P)-bd_dom_sf"/>
</dbReference>
<dbReference type="SUPFAM" id="SSF47336">
    <property type="entry name" value="ACP-like"/>
    <property type="match status" value="1"/>
</dbReference>
<feature type="active site" description="Proton acceptor; for dehydratase activity" evidence="4">
    <location>
        <position position="189"/>
    </location>
</feature>
<evidence type="ECO:0000256" key="3">
    <source>
        <dbReference type="ARBA" id="ARBA00022679"/>
    </source>
</evidence>
<dbReference type="InterPro" id="IPR020806">
    <property type="entry name" value="PKS_PP-bd"/>
</dbReference>
<dbReference type="SUPFAM" id="SSF52151">
    <property type="entry name" value="FabD/lysophospholipase-like"/>
    <property type="match status" value="1"/>
</dbReference>
<evidence type="ECO:0000313" key="8">
    <source>
        <dbReference type="Proteomes" id="UP000248333"/>
    </source>
</evidence>
<feature type="domain" description="PKS/mFAS DH" evidence="6">
    <location>
        <begin position="157"/>
        <end position="434"/>
    </location>
</feature>
<dbReference type="InterPro" id="IPR036736">
    <property type="entry name" value="ACP-like_sf"/>
</dbReference>
<dbReference type="InterPro" id="IPR014043">
    <property type="entry name" value="Acyl_transferase_dom"/>
</dbReference>
<dbReference type="Gene3D" id="1.10.1200.10">
    <property type="entry name" value="ACP-like"/>
    <property type="match status" value="1"/>
</dbReference>
<dbReference type="InterPro" id="IPR055123">
    <property type="entry name" value="SpnB-like_Rossmann"/>
</dbReference>
<dbReference type="InterPro" id="IPR009081">
    <property type="entry name" value="PP-bd_ACP"/>
</dbReference>
<evidence type="ECO:0000256" key="2">
    <source>
        <dbReference type="ARBA" id="ARBA00022553"/>
    </source>
</evidence>
<dbReference type="InterPro" id="IPR016035">
    <property type="entry name" value="Acyl_Trfase/lysoPLipase"/>
</dbReference>
<dbReference type="InterPro" id="IPR001227">
    <property type="entry name" value="Ac_transferase_dom_sf"/>
</dbReference>
<dbReference type="InterPro" id="IPR049551">
    <property type="entry name" value="PKS_DH_C"/>
</dbReference>
<comment type="caution">
    <text evidence="7">The sequence shown here is derived from an EMBL/GenBank/DDBJ whole genome shotgun (WGS) entry which is preliminary data.</text>
</comment>
<evidence type="ECO:0000256" key="1">
    <source>
        <dbReference type="ARBA" id="ARBA00022450"/>
    </source>
</evidence>
<dbReference type="GO" id="GO:0006633">
    <property type="term" value="P:fatty acid biosynthetic process"/>
    <property type="evidence" value="ECO:0007669"/>
    <property type="project" value="TreeGrafter"/>
</dbReference>
<dbReference type="InterPro" id="IPR050091">
    <property type="entry name" value="PKS_NRPS_Biosynth_Enz"/>
</dbReference>
<feature type="region of interest" description="C-terminal hotdog fold" evidence="4">
    <location>
        <begin position="297"/>
        <end position="434"/>
    </location>
</feature>
<dbReference type="Gene3D" id="3.30.70.3290">
    <property type="match status" value="1"/>
</dbReference>
<dbReference type="Pfam" id="PF14765">
    <property type="entry name" value="PS-DH"/>
    <property type="match status" value="1"/>
</dbReference>